<protein>
    <recommendedName>
        <fullName evidence="4">Secreted protein</fullName>
    </recommendedName>
</protein>
<keyword evidence="3" id="KW-1185">Reference proteome</keyword>
<dbReference type="EMBL" id="BLXT01000255">
    <property type="protein sequence ID" value="GFN75172.1"/>
    <property type="molecule type" value="Genomic_DNA"/>
</dbReference>
<dbReference type="Proteomes" id="UP000735302">
    <property type="component" value="Unassembled WGS sequence"/>
</dbReference>
<accession>A0AAV3XYV2</accession>
<sequence>MKVIVFMGSTLWLECITPVHKAISGFYGRSCGQGVEVGRQVKRNLATSKFAAYFKVGFLGIVPPTPHRSRKSAAFKLERKPRRTEAANRTERCRPTRTADISKRRGGDRWDLVMRQQ</sequence>
<name>A0AAV3XYV2_9GAST</name>
<feature type="compositionally biased region" description="Basic and acidic residues" evidence="1">
    <location>
        <begin position="83"/>
        <end position="94"/>
    </location>
</feature>
<organism evidence="2 3">
    <name type="scientific">Plakobranchus ocellatus</name>
    <dbReference type="NCBI Taxonomy" id="259542"/>
    <lineage>
        <taxon>Eukaryota</taxon>
        <taxon>Metazoa</taxon>
        <taxon>Spiralia</taxon>
        <taxon>Lophotrochozoa</taxon>
        <taxon>Mollusca</taxon>
        <taxon>Gastropoda</taxon>
        <taxon>Heterobranchia</taxon>
        <taxon>Euthyneura</taxon>
        <taxon>Panpulmonata</taxon>
        <taxon>Sacoglossa</taxon>
        <taxon>Placobranchoidea</taxon>
        <taxon>Plakobranchidae</taxon>
        <taxon>Plakobranchus</taxon>
    </lineage>
</organism>
<evidence type="ECO:0000256" key="1">
    <source>
        <dbReference type="SAM" id="MobiDB-lite"/>
    </source>
</evidence>
<evidence type="ECO:0000313" key="2">
    <source>
        <dbReference type="EMBL" id="GFN75172.1"/>
    </source>
</evidence>
<dbReference type="AlphaFoldDB" id="A0AAV3XYV2"/>
<feature type="region of interest" description="Disordered" evidence="1">
    <location>
        <begin position="67"/>
        <end position="107"/>
    </location>
</feature>
<evidence type="ECO:0000313" key="3">
    <source>
        <dbReference type="Proteomes" id="UP000735302"/>
    </source>
</evidence>
<reference evidence="2 3" key="1">
    <citation type="journal article" date="2021" name="Elife">
        <title>Chloroplast acquisition without the gene transfer in kleptoplastic sea slugs, Plakobranchus ocellatus.</title>
        <authorList>
            <person name="Maeda T."/>
            <person name="Takahashi S."/>
            <person name="Yoshida T."/>
            <person name="Shimamura S."/>
            <person name="Takaki Y."/>
            <person name="Nagai Y."/>
            <person name="Toyoda A."/>
            <person name="Suzuki Y."/>
            <person name="Arimoto A."/>
            <person name="Ishii H."/>
            <person name="Satoh N."/>
            <person name="Nishiyama T."/>
            <person name="Hasebe M."/>
            <person name="Maruyama T."/>
            <person name="Minagawa J."/>
            <person name="Obokata J."/>
            <person name="Shigenobu S."/>
        </authorList>
    </citation>
    <scope>NUCLEOTIDE SEQUENCE [LARGE SCALE GENOMIC DNA]</scope>
</reference>
<comment type="caution">
    <text evidence="2">The sequence shown here is derived from an EMBL/GenBank/DDBJ whole genome shotgun (WGS) entry which is preliminary data.</text>
</comment>
<proteinExistence type="predicted"/>
<evidence type="ECO:0008006" key="4">
    <source>
        <dbReference type="Google" id="ProtNLM"/>
    </source>
</evidence>
<gene>
    <name evidence="2" type="ORF">PoB_000167800</name>
</gene>